<proteinExistence type="predicted"/>
<evidence type="ECO:0000313" key="3">
    <source>
        <dbReference type="Proteomes" id="UP000186601"/>
    </source>
</evidence>
<dbReference type="AlphaFoldDB" id="A0A2R6NS73"/>
<evidence type="ECO:0000313" key="2">
    <source>
        <dbReference type="EMBL" id="PSR75638.1"/>
    </source>
</evidence>
<dbReference type="Proteomes" id="UP000186601">
    <property type="component" value="Unassembled WGS sequence"/>
</dbReference>
<keyword evidence="3" id="KW-1185">Reference proteome</keyword>
<name>A0A2R6NS73_9APHY</name>
<comment type="caution">
    <text evidence="2">The sequence shown here is derived from an EMBL/GenBank/DDBJ whole genome shotgun (WGS) entry which is preliminary data.</text>
</comment>
<gene>
    <name evidence="2" type="ORF">PHLCEN_2v8929</name>
</gene>
<feature type="region of interest" description="Disordered" evidence="1">
    <location>
        <begin position="1"/>
        <end position="39"/>
    </location>
</feature>
<accession>A0A2R6NS73</accession>
<protein>
    <submittedName>
        <fullName evidence="2">Uncharacterized protein</fullName>
    </submittedName>
</protein>
<dbReference type="EMBL" id="MLYV02000881">
    <property type="protein sequence ID" value="PSR75638.1"/>
    <property type="molecule type" value="Genomic_DNA"/>
</dbReference>
<evidence type="ECO:0000256" key="1">
    <source>
        <dbReference type="SAM" id="MobiDB-lite"/>
    </source>
</evidence>
<reference evidence="2 3" key="1">
    <citation type="submission" date="2018-02" db="EMBL/GenBank/DDBJ databases">
        <title>Genome sequence of the basidiomycete white-rot fungus Phlebia centrifuga.</title>
        <authorList>
            <person name="Granchi Z."/>
            <person name="Peng M."/>
            <person name="de Vries R.P."/>
            <person name="Hilden K."/>
            <person name="Makela M.R."/>
            <person name="Grigoriev I."/>
            <person name="Riley R."/>
        </authorList>
    </citation>
    <scope>NUCLEOTIDE SEQUENCE [LARGE SCALE GENOMIC DNA]</scope>
    <source>
        <strain evidence="2 3">FBCC195</strain>
    </source>
</reference>
<organism evidence="2 3">
    <name type="scientific">Hermanssonia centrifuga</name>
    <dbReference type="NCBI Taxonomy" id="98765"/>
    <lineage>
        <taxon>Eukaryota</taxon>
        <taxon>Fungi</taxon>
        <taxon>Dikarya</taxon>
        <taxon>Basidiomycota</taxon>
        <taxon>Agaricomycotina</taxon>
        <taxon>Agaricomycetes</taxon>
        <taxon>Polyporales</taxon>
        <taxon>Meruliaceae</taxon>
        <taxon>Hermanssonia</taxon>
    </lineage>
</organism>
<sequence>MQSSGRKQNIAVAATSSTSSGLVISQKPKNNSASSTWLNKGRTLKTHPMIVYSEPDLYTATGSLEND</sequence>
<feature type="compositionally biased region" description="Polar residues" evidence="1">
    <location>
        <begin position="14"/>
        <end position="38"/>
    </location>
</feature>